<evidence type="ECO:0000256" key="1">
    <source>
        <dbReference type="ARBA" id="ARBA00022614"/>
    </source>
</evidence>
<organism evidence="4 5">
    <name type="scientific">Mytilus coruscus</name>
    <name type="common">Sea mussel</name>
    <dbReference type="NCBI Taxonomy" id="42192"/>
    <lineage>
        <taxon>Eukaryota</taxon>
        <taxon>Metazoa</taxon>
        <taxon>Spiralia</taxon>
        <taxon>Lophotrochozoa</taxon>
        <taxon>Mollusca</taxon>
        <taxon>Bivalvia</taxon>
        <taxon>Autobranchia</taxon>
        <taxon>Pteriomorphia</taxon>
        <taxon>Mytilida</taxon>
        <taxon>Mytiloidea</taxon>
        <taxon>Mytilidae</taxon>
        <taxon>Mytilinae</taxon>
        <taxon>Mytilus</taxon>
    </lineage>
</organism>
<dbReference type="SUPFAM" id="SSF52058">
    <property type="entry name" value="L domain-like"/>
    <property type="match status" value="1"/>
</dbReference>
<dbReference type="InterPro" id="IPR003591">
    <property type="entry name" value="Leu-rich_rpt_typical-subtyp"/>
</dbReference>
<dbReference type="PANTHER" id="PTHR45712">
    <property type="entry name" value="AGAP008170-PA"/>
    <property type="match status" value="1"/>
</dbReference>
<dbReference type="PROSITE" id="PS51450">
    <property type="entry name" value="LRR"/>
    <property type="match status" value="1"/>
</dbReference>
<dbReference type="SMART" id="SM00369">
    <property type="entry name" value="LRR_TYP"/>
    <property type="match status" value="3"/>
</dbReference>
<keyword evidence="2" id="KW-0677">Repeat</keyword>
<dbReference type="InterPro" id="IPR001611">
    <property type="entry name" value="Leu-rich_rpt"/>
</dbReference>
<gene>
    <name evidence="4" type="ORF">MCOR_46178</name>
</gene>
<evidence type="ECO:0000313" key="4">
    <source>
        <dbReference type="EMBL" id="CAC5413274.1"/>
    </source>
</evidence>
<dbReference type="Proteomes" id="UP000507470">
    <property type="component" value="Unassembled WGS sequence"/>
</dbReference>
<evidence type="ECO:0000256" key="2">
    <source>
        <dbReference type="ARBA" id="ARBA00022737"/>
    </source>
</evidence>
<accession>A0A6J8DXG4</accession>
<dbReference type="Pfam" id="PF13855">
    <property type="entry name" value="LRR_8"/>
    <property type="match status" value="1"/>
</dbReference>
<evidence type="ECO:0000313" key="5">
    <source>
        <dbReference type="Proteomes" id="UP000507470"/>
    </source>
</evidence>
<keyword evidence="1" id="KW-0433">Leucine-rich repeat</keyword>
<dbReference type="Gene3D" id="3.80.10.10">
    <property type="entry name" value="Ribonuclease Inhibitor"/>
    <property type="match status" value="2"/>
</dbReference>
<feature type="chain" id="PRO_5027080622" description="LRRNT domain-containing protein" evidence="3">
    <location>
        <begin position="17"/>
        <end position="311"/>
    </location>
</feature>
<evidence type="ECO:0000256" key="3">
    <source>
        <dbReference type="SAM" id="SignalP"/>
    </source>
</evidence>
<keyword evidence="5" id="KW-1185">Reference proteome</keyword>
<dbReference type="OrthoDB" id="6069546at2759"/>
<sequence length="311" mass="35379">MSIVYALFTLIIHVEGNSGVSCPTPLCQCQYLQAICSGENLTYIPRLPEQIRQVTFINGNIGILSRERIGNLTFNHIEKLKFASNRIFEMKPNKFANLTWINHLTLSLERSLDVFDVRNALIDIGTRSRDLKKLFLVDIGLTVLPNDMFNSLKTSKIDMISLKSNNITVLNCLSFSDLKQMDELDVRSNQTTHVIPGMMPKLRILFLNHNHLNRLPNFCIDHEIKSVFPHLLKLDISNNKISTLGQIRCTPRLQSLIIGNNLIRVIHSDTFTNLNQLTRLDLMVVGEPLKKIEESALNISSLKTFVIENLT</sequence>
<protein>
    <recommendedName>
        <fullName evidence="6">LRRNT domain-containing protein</fullName>
    </recommendedName>
</protein>
<proteinExistence type="predicted"/>
<dbReference type="InterPro" id="IPR050333">
    <property type="entry name" value="SLRP"/>
</dbReference>
<dbReference type="PANTHER" id="PTHR45712:SF22">
    <property type="entry name" value="INSULIN-LIKE GROWTH FACTOR-BINDING PROTEIN COMPLEX ACID LABILE SUBUNIT"/>
    <property type="match status" value="1"/>
</dbReference>
<dbReference type="EMBL" id="CACVKT020008130">
    <property type="protein sequence ID" value="CAC5413274.1"/>
    <property type="molecule type" value="Genomic_DNA"/>
</dbReference>
<reference evidence="4 5" key="1">
    <citation type="submission" date="2020-06" db="EMBL/GenBank/DDBJ databases">
        <authorList>
            <person name="Li R."/>
            <person name="Bekaert M."/>
        </authorList>
    </citation>
    <scope>NUCLEOTIDE SEQUENCE [LARGE SCALE GENOMIC DNA]</scope>
    <source>
        <strain evidence="5">wild</strain>
    </source>
</reference>
<dbReference type="InterPro" id="IPR032675">
    <property type="entry name" value="LRR_dom_sf"/>
</dbReference>
<keyword evidence="3" id="KW-0732">Signal</keyword>
<feature type="signal peptide" evidence="3">
    <location>
        <begin position="1"/>
        <end position="16"/>
    </location>
</feature>
<dbReference type="AlphaFoldDB" id="A0A6J8DXG4"/>
<evidence type="ECO:0008006" key="6">
    <source>
        <dbReference type="Google" id="ProtNLM"/>
    </source>
</evidence>
<name>A0A6J8DXG4_MYTCO</name>